<keyword evidence="2" id="KW-1185">Reference proteome</keyword>
<dbReference type="EMBL" id="JPRI01000007">
    <property type="protein sequence ID" value="KFF24765.1"/>
    <property type="molecule type" value="Genomic_DNA"/>
</dbReference>
<accession>A0ABR4UKE9</accession>
<organism evidence="1 2">
    <name type="scientific">Chryseobacterium vrystaatense</name>
    <dbReference type="NCBI Taxonomy" id="307480"/>
    <lineage>
        <taxon>Bacteria</taxon>
        <taxon>Pseudomonadati</taxon>
        <taxon>Bacteroidota</taxon>
        <taxon>Flavobacteriia</taxon>
        <taxon>Flavobacteriales</taxon>
        <taxon>Weeksellaceae</taxon>
        <taxon>Chryseobacterium group</taxon>
        <taxon>Chryseobacterium</taxon>
    </lineage>
</organism>
<name>A0ABR4UKE9_9FLAO</name>
<dbReference type="Proteomes" id="UP000028719">
    <property type="component" value="Unassembled WGS sequence"/>
</dbReference>
<gene>
    <name evidence="1" type="ORF">IW16_17675</name>
</gene>
<reference evidence="1 2" key="1">
    <citation type="submission" date="2014-07" db="EMBL/GenBank/DDBJ databases">
        <title>Genome of Chryseobacterium vrystaatense LMG 22846.</title>
        <authorList>
            <person name="Pipes S.E."/>
            <person name="Stropko S.J."/>
            <person name="Newman J.D."/>
        </authorList>
    </citation>
    <scope>NUCLEOTIDE SEQUENCE [LARGE SCALE GENOMIC DNA]</scope>
    <source>
        <strain evidence="1 2">LMG 22846</strain>
    </source>
</reference>
<protein>
    <recommendedName>
        <fullName evidence="3">Bacteriocin-type signal sequence-containing protein</fullName>
    </recommendedName>
</protein>
<dbReference type="NCBIfam" id="NF047798">
    <property type="entry name" value="leader_Chryseo"/>
    <property type="match status" value="1"/>
</dbReference>
<evidence type="ECO:0000313" key="1">
    <source>
        <dbReference type="EMBL" id="KFF24765.1"/>
    </source>
</evidence>
<dbReference type="InterPro" id="IPR058074">
    <property type="entry name" value="Bacteriocin-like"/>
</dbReference>
<evidence type="ECO:0008006" key="3">
    <source>
        <dbReference type="Google" id="ProtNLM"/>
    </source>
</evidence>
<proteinExistence type="predicted"/>
<sequence>MVYIFTGQFKHIYIMKNLKKLSKDDLKKVKGGYGDMCNMGNNDSCAQYGLECGLYMGHDHSVGNWYALRCM</sequence>
<comment type="caution">
    <text evidence="1">The sequence shown here is derived from an EMBL/GenBank/DDBJ whole genome shotgun (WGS) entry which is preliminary data.</text>
</comment>
<evidence type="ECO:0000313" key="2">
    <source>
        <dbReference type="Proteomes" id="UP000028719"/>
    </source>
</evidence>